<keyword evidence="3" id="KW-1185">Reference proteome</keyword>
<keyword evidence="1" id="KW-1133">Transmembrane helix</keyword>
<gene>
    <name evidence="2" type="ORF">SAMN02746089_01903</name>
</gene>
<dbReference type="Proteomes" id="UP000184088">
    <property type="component" value="Unassembled WGS sequence"/>
</dbReference>
<name>A0A1M5BLE1_9THEO</name>
<feature type="transmembrane region" description="Helical" evidence="1">
    <location>
        <begin position="6"/>
        <end position="33"/>
    </location>
</feature>
<evidence type="ECO:0000313" key="2">
    <source>
        <dbReference type="EMBL" id="SHF43190.1"/>
    </source>
</evidence>
<organism evidence="2 3">
    <name type="scientific">Caldanaerobius fijiensis DSM 17918</name>
    <dbReference type="NCBI Taxonomy" id="1121256"/>
    <lineage>
        <taxon>Bacteria</taxon>
        <taxon>Bacillati</taxon>
        <taxon>Bacillota</taxon>
        <taxon>Clostridia</taxon>
        <taxon>Thermoanaerobacterales</taxon>
        <taxon>Thermoanaerobacteraceae</taxon>
        <taxon>Caldanaerobius</taxon>
    </lineage>
</organism>
<evidence type="ECO:0000256" key="1">
    <source>
        <dbReference type="SAM" id="Phobius"/>
    </source>
</evidence>
<dbReference type="AlphaFoldDB" id="A0A1M5BLE1"/>
<dbReference type="EMBL" id="FQVH01000022">
    <property type="protein sequence ID" value="SHF43190.1"/>
    <property type="molecule type" value="Genomic_DNA"/>
</dbReference>
<keyword evidence="1" id="KW-0472">Membrane</keyword>
<dbReference type="STRING" id="1121256.SAMN02746089_01903"/>
<protein>
    <recommendedName>
        <fullName evidence="4">PilX N-terminal</fullName>
    </recommendedName>
</protein>
<reference evidence="2 3" key="1">
    <citation type="submission" date="2016-11" db="EMBL/GenBank/DDBJ databases">
        <authorList>
            <person name="Jaros S."/>
            <person name="Januszkiewicz K."/>
            <person name="Wedrychowicz H."/>
        </authorList>
    </citation>
    <scope>NUCLEOTIDE SEQUENCE [LARGE SCALE GENOMIC DNA]</scope>
    <source>
        <strain evidence="2 3">DSM 17918</strain>
    </source>
</reference>
<keyword evidence="1" id="KW-0812">Transmembrane</keyword>
<evidence type="ECO:0000313" key="3">
    <source>
        <dbReference type="Proteomes" id="UP000184088"/>
    </source>
</evidence>
<accession>A0A1M5BLE1</accession>
<sequence>MQNKGYAMGIVLILVAVLVLTAGTFITNVNYAVKNEANMEKSMRAHYAAVTGIERAEAFLSCSSINLPVGKVVEIKQVEGNTADGGFVKRVTVQCLKKKGRNITVLITSQGCYGGVFKTEKATVAFQK</sequence>
<evidence type="ECO:0008006" key="4">
    <source>
        <dbReference type="Google" id="ProtNLM"/>
    </source>
</evidence>
<proteinExistence type="predicted"/>